<sequence>MAANEGTNGHTEVPSDLERKIIKQIEFYFGDKNLPRDKFLRQKVDEDEGWVTLECLTTFNRLKALSTDTDAIAKALRKSEAGLLEVSEDNKKVRRVTAKPLPEETAEARHDAKTKTVYCKGFPAETTIDQLEEFFSDKGKVNMLITSQWILCHLFKGSAFVEFSTVDEAKAFVATEALKYNEQELIKMMKADYFKKKEEEFKLKKEKQERYIGMDLSGYPSDSSGHQTLRRRPPQRAKKKQKLSRKSLEWPKVKQTCLTPCQPSLPSGEHSGFSLGRDGLYTMHEVPSRTETKACLPQKKLTGRDSFG</sequence>
<evidence type="ECO:0000256" key="1">
    <source>
        <dbReference type="ARBA" id="ARBA00004123"/>
    </source>
</evidence>
<dbReference type="SMART" id="SM00715">
    <property type="entry name" value="LA"/>
    <property type="match status" value="1"/>
</dbReference>
<evidence type="ECO:0000313" key="9">
    <source>
        <dbReference type="Proteomes" id="UP001159405"/>
    </source>
</evidence>
<name>A0ABN8QCX6_9CNID</name>
<comment type="subcellular location">
    <subcellularLocation>
        <location evidence="1">Nucleus</location>
    </subcellularLocation>
</comment>
<evidence type="ECO:0000256" key="2">
    <source>
        <dbReference type="ARBA" id="ARBA00022884"/>
    </source>
</evidence>
<dbReference type="InterPro" id="IPR000504">
    <property type="entry name" value="RRM_dom"/>
</dbReference>
<accession>A0ABN8QCX6</accession>
<feature type="region of interest" description="Disordered" evidence="5">
    <location>
        <begin position="215"/>
        <end position="248"/>
    </location>
</feature>
<dbReference type="PRINTS" id="PR00302">
    <property type="entry name" value="LUPUSLA"/>
</dbReference>
<dbReference type="InterPro" id="IPR012677">
    <property type="entry name" value="Nucleotide-bd_a/b_plait_sf"/>
</dbReference>
<dbReference type="PANTHER" id="PTHR22792:SF166">
    <property type="entry name" value="LUPUS LA PROTEIN HOMOLOG"/>
    <property type="match status" value="1"/>
</dbReference>
<dbReference type="Pfam" id="PF00076">
    <property type="entry name" value="RRM_1"/>
    <property type="match status" value="1"/>
</dbReference>
<dbReference type="InterPro" id="IPR036390">
    <property type="entry name" value="WH_DNA-bd_sf"/>
</dbReference>
<feature type="region of interest" description="Disordered" evidence="5">
    <location>
        <begin position="286"/>
        <end position="308"/>
    </location>
</feature>
<reference evidence="8 9" key="1">
    <citation type="submission" date="2022-05" db="EMBL/GenBank/DDBJ databases">
        <authorList>
            <consortium name="Genoscope - CEA"/>
            <person name="William W."/>
        </authorList>
    </citation>
    <scope>NUCLEOTIDE SEQUENCE [LARGE SCALE GENOMIC DNA]</scope>
</reference>
<proteinExistence type="predicted"/>
<protein>
    <submittedName>
        <fullName evidence="8">Uncharacterized protein</fullName>
    </submittedName>
</protein>
<evidence type="ECO:0000256" key="5">
    <source>
        <dbReference type="SAM" id="MobiDB-lite"/>
    </source>
</evidence>
<feature type="domain" description="HTH La-type RNA-binding" evidence="7">
    <location>
        <begin position="11"/>
        <end position="103"/>
    </location>
</feature>
<dbReference type="Pfam" id="PF05383">
    <property type="entry name" value="La"/>
    <property type="match status" value="1"/>
</dbReference>
<keyword evidence="2 4" id="KW-0694">RNA-binding</keyword>
<organism evidence="8 9">
    <name type="scientific">Porites lobata</name>
    <dbReference type="NCBI Taxonomy" id="104759"/>
    <lineage>
        <taxon>Eukaryota</taxon>
        <taxon>Metazoa</taxon>
        <taxon>Cnidaria</taxon>
        <taxon>Anthozoa</taxon>
        <taxon>Hexacorallia</taxon>
        <taxon>Scleractinia</taxon>
        <taxon>Fungiina</taxon>
        <taxon>Poritidae</taxon>
        <taxon>Porites</taxon>
    </lineage>
</organism>
<dbReference type="Gene3D" id="1.10.10.10">
    <property type="entry name" value="Winged helix-like DNA-binding domain superfamily/Winged helix DNA-binding domain"/>
    <property type="match status" value="1"/>
</dbReference>
<dbReference type="Proteomes" id="UP001159405">
    <property type="component" value="Unassembled WGS sequence"/>
</dbReference>
<dbReference type="InterPro" id="IPR045180">
    <property type="entry name" value="La_dom_prot"/>
</dbReference>
<evidence type="ECO:0000259" key="6">
    <source>
        <dbReference type="PROSITE" id="PS50102"/>
    </source>
</evidence>
<feature type="domain" description="RRM" evidence="6">
    <location>
        <begin position="115"/>
        <end position="196"/>
    </location>
</feature>
<evidence type="ECO:0000313" key="8">
    <source>
        <dbReference type="EMBL" id="CAH3159775.1"/>
    </source>
</evidence>
<dbReference type="InterPro" id="IPR002344">
    <property type="entry name" value="Lupus_La"/>
</dbReference>
<dbReference type="Gene3D" id="3.30.70.330">
    <property type="match status" value="1"/>
</dbReference>
<keyword evidence="3" id="KW-0539">Nucleus</keyword>
<dbReference type="SUPFAM" id="SSF54928">
    <property type="entry name" value="RNA-binding domain, RBD"/>
    <property type="match status" value="1"/>
</dbReference>
<dbReference type="EMBL" id="CALNXK010000114">
    <property type="protein sequence ID" value="CAH3159775.1"/>
    <property type="molecule type" value="Genomic_DNA"/>
</dbReference>
<keyword evidence="9" id="KW-1185">Reference proteome</keyword>
<dbReference type="PROSITE" id="PS50102">
    <property type="entry name" value="RRM"/>
    <property type="match status" value="1"/>
</dbReference>
<dbReference type="InterPro" id="IPR036388">
    <property type="entry name" value="WH-like_DNA-bd_sf"/>
</dbReference>
<dbReference type="InterPro" id="IPR006630">
    <property type="entry name" value="La_HTH"/>
</dbReference>
<evidence type="ECO:0000256" key="4">
    <source>
        <dbReference type="PROSITE-ProRule" id="PRU00332"/>
    </source>
</evidence>
<gene>
    <name evidence="8" type="ORF">PLOB_00003763</name>
</gene>
<dbReference type="PROSITE" id="PS50961">
    <property type="entry name" value="HTH_LA"/>
    <property type="match status" value="1"/>
</dbReference>
<dbReference type="SUPFAM" id="SSF46785">
    <property type="entry name" value="Winged helix' DNA-binding domain"/>
    <property type="match status" value="1"/>
</dbReference>
<dbReference type="SMART" id="SM00360">
    <property type="entry name" value="RRM"/>
    <property type="match status" value="1"/>
</dbReference>
<feature type="compositionally biased region" description="Basic residues" evidence="5">
    <location>
        <begin position="228"/>
        <end position="245"/>
    </location>
</feature>
<evidence type="ECO:0000259" key="7">
    <source>
        <dbReference type="PROSITE" id="PS50961"/>
    </source>
</evidence>
<dbReference type="CDD" id="cd08028">
    <property type="entry name" value="LARP_3"/>
    <property type="match status" value="1"/>
</dbReference>
<dbReference type="PANTHER" id="PTHR22792">
    <property type="entry name" value="LUPUS LA PROTEIN-RELATED"/>
    <property type="match status" value="1"/>
</dbReference>
<comment type="caution">
    <text evidence="8">The sequence shown here is derived from an EMBL/GenBank/DDBJ whole genome shotgun (WGS) entry which is preliminary data.</text>
</comment>
<evidence type="ECO:0000256" key="3">
    <source>
        <dbReference type="ARBA" id="ARBA00023242"/>
    </source>
</evidence>
<dbReference type="CDD" id="cd12291">
    <property type="entry name" value="RRM1_La"/>
    <property type="match status" value="1"/>
</dbReference>
<dbReference type="InterPro" id="IPR035979">
    <property type="entry name" value="RBD_domain_sf"/>
</dbReference>